<dbReference type="AlphaFoldDB" id="A0A1F5EY43"/>
<evidence type="ECO:0000313" key="2">
    <source>
        <dbReference type="Proteomes" id="UP000177390"/>
    </source>
</evidence>
<name>A0A1F5EY43_9BACT</name>
<accession>A0A1F5EY43</accession>
<dbReference type="EMBL" id="MFAH01000002">
    <property type="protein sequence ID" value="OGD72285.1"/>
    <property type="molecule type" value="Genomic_DNA"/>
</dbReference>
<reference evidence="1 2" key="1">
    <citation type="journal article" date="2016" name="Nat. Commun.">
        <title>Thousands of microbial genomes shed light on interconnected biogeochemical processes in an aquifer system.</title>
        <authorList>
            <person name="Anantharaman K."/>
            <person name="Brown C.T."/>
            <person name="Hug L.A."/>
            <person name="Sharon I."/>
            <person name="Castelle C.J."/>
            <person name="Probst A.J."/>
            <person name="Thomas B.C."/>
            <person name="Singh A."/>
            <person name="Wilkins M.J."/>
            <person name="Karaoz U."/>
            <person name="Brodie E.L."/>
            <person name="Williams K.H."/>
            <person name="Hubbard S.S."/>
            <person name="Banfield J.F."/>
        </authorList>
    </citation>
    <scope>NUCLEOTIDE SEQUENCE [LARGE SCALE GENOMIC DNA]</scope>
</reference>
<sequence>MSTSEQRHDSPFVPFAKQEGDHKVHIVVLPQFDWSQLPRVESKYLNTFQRVTVNYQYGWGNEDDPERIRFVEPNITALQSKTDIFFEDGVALIAKERAHSIRLYAESLVGIGDMVEDLQNLLESIPGFSEENLLKIQDYINAEKNQPWATASKA</sequence>
<evidence type="ECO:0000313" key="1">
    <source>
        <dbReference type="EMBL" id="OGD72285.1"/>
    </source>
</evidence>
<comment type="caution">
    <text evidence="1">The sequence shown here is derived from an EMBL/GenBank/DDBJ whole genome shotgun (WGS) entry which is preliminary data.</text>
</comment>
<organism evidence="1 2">
    <name type="scientific">Candidatus Collierbacteria bacterium RIFCSPHIGHO2_02_FULL_49_10</name>
    <dbReference type="NCBI Taxonomy" id="1817723"/>
    <lineage>
        <taxon>Bacteria</taxon>
        <taxon>Candidatus Collieribacteriota</taxon>
    </lineage>
</organism>
<proteinExistence type="predicted"/>
<protein>
    <submittedName>
        <fullName evidence="1">Uncharacterized protein</fullName>
    </submittedName>
</protein>
<dbReference type="Proteomes" id="UP000177390">
    <property type="component" value="Unassembled WGS sequence"/>
</dbReference>
<gene>
    <name evidence="1" type="ORF">A3D09_01440</name>
</gene>